<name>A0A158G834_CABCO</name>
<evidence type="ECO:0000256" key="1">
    <source>
        <dbReference type="ARBA" id="ARBA00009986"/>
    </source>
</evidence>
<gene>
    <name evidence="4" type="ORF">AWB70_01686</name>
</gene>
<dbReference type="RefSeq" id="WP_053571367.1">
    <property type="nucleotide sequence ID" value="NZ_FCNY02000003.1"/>
</dbReference>
<dbReference type="InterPro" id="IPR016162">
    <property type="entry name" value="Ald_DH_N"/>
</dbReference>
<dbReference type="Gene3D" id="3.40.309.10">
    <property type="entry name" value="Aldehyde Dehydrogenase, Chain A, domain 2"/>
    <property type="match status" value="1"/>
</dbReference>
<dbReference type="InterPro" id="IPR016161">
    <property type="entry name" value="Ald_DH/histidinol_DH"/>
</dbReference>
<dbReference type="CDD" id="cd07139">
    <property type="entry name" value="ALDH_AldA-Rv0768"/>
    <property type="match status" value="1"/>
</dbReference>
<dbReference type="InterPro" id="IPR015590">
    <property type="entry name" value="Aldehyde_DH_dom"/>
</dbReference>
<dbReference type="Pfam" id="PF00171">
    <property type="entry name" value="Aldedh"/>
    <property type="match status" value="1"/>
</dbReference>
<organism evidence="4 5">
    <name type="scientific">Caballeronia cordobensis</name>
    <name type="common">Burkholderia cordobensis</name>
    <dbReference type="NCBI Taxonomy" id="1353886"/>
    <lineage>
        <taxon>Bacteria</taxon>
        <taxon>Pseudomonadati</taxon>
        <taxon>Pseudomonadota</taxon>
        <taxon>Betaproteobacteria</taxon>
        <taxon>Burkholderiales</taxon>
        <taxon>Burkholderiaceae</taxon>
        <taxon>Caballeronia</taxon>
    </lineage>
</organism>
<sequence length="492" mass="52425">MQATERTIPLRHPDAFYIDGHWMPAPHSDTFEVLDCSTERVAAHVARADAEIAARAIDAARRAFDRGPWPRMTPGERSVYLEKIAQRLEEANDAFARGWSIESGILQRIAKPRIGQFLGAAFRQYAAMAETYPFVEPRRSATGHQAYAVKEPAGVVLAIVPWNGPAALLAYKVAPALLAGCTVVVKPSPEAPTSAYLFAQICDEIGLLPGVVNVLTADRDVSETMVRNPAVDKITFTGSTSAGRSISEAAAGRIARVTLELGDKSAALVLDDYDIDAAAQALGQPYFSYLTGQVCHSLTRIIVPRAKHDTMVEALSAAARAMVPGDPFDDGTTVGPLATARQRDTVERYVAKGIAEGATLAAGGARPRHLSRGFFFEPTVFGNVDNRAAIAQEEIFGPVLSVIAADSEAHAIELANDSIFGLNAVVFTSDAGRALNVARRLRTGSVGHNASRTDFSIGFGGFKQSGIGREGGVEGLNAFVESKTIVLDQPLA</sequence>
<dbReference type="PANTHER" id="PTHR42804">
    <property type="entry name" value="ALDEHYDE DEHYDROGENASE"/>
    <property type="match status" value="1"/>
</dbReference>
<accession>A0A158G834</accession>
<dbReference type="AlphaFoldDB" id="A0A158G834"/>
<keyword evidence="5" id="KW-1185">Reference proteome</keyword>
<dbReference type="PANTHER" id="PTHR42804:SF1">
    <property type="entry name" value="ALDEHYDE DEHYDROGENASE-RELATED"/>
    <property type="match status" value="1"/>
</dbReference>
<dbReference type="GO" id="GO:0016620">
    <property type="term" value="F:oxidoreductase activity, acting on the aldehyde or oxo group of donors, NAD or NADP as acceptor"/>
    <property type="evidence" value="ECO:0007669"/>
    <property type="project" value="InterPro"/>
</dbReference>
<dbReference type="EMBL" id="FCNY02000003">
    <property type="protein sequence ID" value="SAL28308.1"/>
    <property type="molecule type" value="Genomic_DNA"/>
</dbReference>
<proteinExistence type="inferred from homology"/>
<protein>
    <submittedName>
        <fullName evidence="4">Aldehyde dehydrogenase</fullName>
    </submittedName>
</protein>
<evidence type="ECO:0000313" key="4">
    <source>
        <dbReference type="EMBL" id="SAL28308.1"/>
    </source>
</evidence>
<evidence type="ECO:0000259" key="3">
    <source>
        <dbReference type="Pfam" id="PF00171"/>
    </source>
</evidence>
<dbReference type="InterPro" id="IPR016163">
    <property type="entry name" value="Ald_DH_C"/>
</dbReference>
<dbReference type="Proteomes" id="UP000054740">
    <property type="component" value="Unassembled WGS sequence"/>
</dbReference>
<keyword evidence="2" id="KW-0560">Oxidoreductase</keyword>
<feature type="domain" description="Aldehyde dehydrogenase" evidence="3">
    <location>
        <begin position="25"/>
        <end position="485"/>
    </location>
</feature>
<dbReference type="SUPFAM" id="SSF53720">
    <property type="entry name" value="ALDH-like"/>
    <property type="match status" value="1"/>
</dbReference>
<evidence type="ECO:0000313" key="5">
    <source>
        <dbReference type="Proteomes" id="UP000054740"/>
    </source>
</evidence>
<dbReference type="FunFam" id="3.40.605.10:FF:000007">
    <property type="entry name" value="NAD/NADP-dependent betaine aldehyde dehydrogenase"/>
    <property type="match status" value="1"/>
</dbReference>
<comment type="similarity">
    <text evidence="1">Belongs to the aldehyde dehydrogenase family.</text>
</comment>
<dbReference type="Gene3D" id="3.40.605.10">
    <property type="entry name" value="Aldehyde Dehydrogenase, Chain A, domain 1"/>
    <property type="match status" value="1"/>
</dbReference>
<reference evidence="5" key="1">
    <citation type="submission" date="2016-01" db="EMBL/GenBank/DDBJ databases">
        <authorList>
            <person name="Peeters C."/>
        </authorList>
    </citation>
    <scope>NUCLEOTIDE SEQUENCE [LARGE SCALE GENOMIC DNA]</scope>
</reference>
<evidence type="ECO:0000256" key="2">
    <source>
        <dbReference type="ARBA" id="ARBA00023002"/>
    </source>
</evidence>